<name>T0BLN1_ALIAG</name>
<dbReference type="PROSITE" id="PS51186">
    <property type="entry name" value="GNAT"/>
    <property type="match status" value="1"/>
</dbReference>
<accession>A0A9E6ZMN2</accession>
<dbReference type="AlphaFoldDB" id="T0BLN1"/>
<keyword evidence="4" id="KW-1185">Reference proteome</keyword>
<organism evidence="3 4">
    <name type="scientific">Alicyclobacillus acidoterrestris (strain ATCC 49025 / DSM 3922 / CIP 106132 / NCIMB 13137 / GD3B)</name>
    <dbReference type="NCBI Taxonomy" id="1356854"/>
    <lineage>
        <taxon>Bacteria</taxon>
        <taxon>Bacillati</taxon>
        <taxon>Bacillota</taxon>
        <taxon>Bacilli</taxon>
        <taxon>Bacillales</taxon>
        <taxon>Alicyclobacillaceae</taxon>
        <taxon>Alicyclobacillus</taxon>
    </lineage>
</organism>
<dbReference type="EMBL" id="CP080467">
    <property type="protein sequence ID" value="UNO50536.1"/>
    <property type="molecule type" value="Genomic_DNA"/>
</dbReference>
<dbReference type="KEGG" id="aaco:K1I37_08860"/>
<dbReference type="PANTHER" id="PTHR43626:SF4">
    <property type="entry name" value="GCN5-RELATED N-ACETYLTRANSFERASE 2, CHLOROPLASTIC"/>
    <property type="match status" value="1"/>
</dbReference>
<protein>
    <submittedName>
        <fullName evidence="3">N-acetyltransferase</fullName>
    </submittedName>
</protein>
<dbReference type="Gene3D" id="3.40.630.30">
    <property type="match status" value="1"/>
</dbReference>
<dbReference type="InterPro" id="IPR000182">
    <property type="entry name" value="GNAT_dom"/>
</dbReference>
<dbReference type="InterPro" id="IPR045039">
    <property type="entry name" value="NSI-like"/>
</dbReference>
<proteinExistence type="predicted"/>
<dbReference type="PANTHER" id="PTHR43626">
    <property type="entry name" value="ACYL-COA N-ACYLTRANSFERASE"/>
    <property type="match status" value="1"/>
</dbReference>
<dbReference type="Proteomes" id="UP000829401">
    <property type="component" value="Chromosome"/>
</dbReference>
<sequence length="163" mass="18731">MEVRKAASTDVESMQQLIQQFADVGLMLPRTIKSLCEHLQCFTVAVEDGQVIGVAGLHVLWKDLAEIRSLAVAPHVHGKGVGRKVVEHLIREAEHLGIPQVLSLTYQTGFFEKLNFHVIRKESLPHKVWKDCFYCKKFYHCDEVAMVYYTQHYEAFQAFKEAR</sequence>
<dbReference type="GO" id="GO:0005737">
    <property type="term" value="C:cytoplasm"/>
    <property type="evidence" value="ECO:0007669"/>
    <property type="project" value="TreeGrafter"/>
</dbReference>
<dbReference type="Pfam" id="PF00583">
    <property type="entry name" value="Acetyltransf_1"/>
    <property type="match status" value="1"/>
</dbReference>
<dbReference type="STRING" id="1356854.N007_16730"/>
<accession>T0BLN1</accession>
<dbReference type="OrthoDB" id="9793138at2"/>
<dbReference type="NCBIfam" id="NF005840">
    <property type="entry name" value="PRK07757.1"/>
    <property type="match status" value="1"/>
</dbReference>
<evidence type="ECO:0000256" key="2">
    <source>
        <dbReference type="ARBA" id="ARBA00023315"/>
    </source>
</evidence>
<evidence type="ECO:0000313" key="4">
    <source>
        <dbReference type="Proteomes" id="UP000829401"/>
    </source>
</evidence>
<gene>
    <name evidence="3" type="ORF">K1I37_08860</name>
</gene>
<evidence type="ECO:0000313" key="3">
    <source>
        <dbReference type="EMBL" id="UNO50536.1"/>
    </source>
</evidence>
<reference evidence="4" key="1">
    <citation type="journal article" date="2022" name="G3 (Bethesda)">
        <title>Unveiling the complete genome sequence of Alicyclobacillus acidoterrestris DSM 3922T, a taint-producing strain.</title>
        <authorList>
            <person name="Leonardo I.C."/>
            <person name="Barreto Crespo M.T."/>
            <person name="Gaspar F.B."/>
        </authorList>
    </citation>
    <scope>NUCLEOTIDE SEQUENCE [LARGE SCALE GENOMIC DNA]</scope>
    <source>
        <strain evidence="4">DSM 3922</strain>
    </source>
</reference>
<keyword evidence="2" id="KW-0012">Acyltransferase</keyword>
<dbReference type="eggNOG" id="COG1246">
    <property type="taxonomic scope" value="Bacteria"/>
</dbReference>
<dbReference type="CDD" id="cd04301">
    <property type="entry name" value="NAT_SF"/>
    <property type="match status" value="1"/>
</dbReference>
<keyword evidence="1" id="KW-0808">Transferase</keyword>
<dbReference type="GO" id="GO:0008080">
    <property type="term" value="F:N-acetyltransferase activity"/>
    <property type="evidence" value="ECO:0007669"/>
    <property type="project" value="InterPro"/>
</dbReference>
<dbReference type="InterPro" id="IPR016181">
    <property type="entry name" value="Acyl_CoA_acyltransferase"/>
</dbReference>
<dbReference type="SUPFAM" id="SSF55729">
    <property type="entry name" value="Acyl-CoA N-acyltransferases (Nat)"/>
    <property type="match status" value="1"/>
</dbReference>
<evidence type="ECO:0000256" key="1">
    <source>
        <dbReference type="ARBA" id="ARBA00022679"/>
    </source>
</evidence>
<dbReference type="RefSeq" id="WP_021298481.1">
    <property type="nucleotide sequence ID" value="NZ_AURB01000192.1"/>
</dbReference>